<evidence type="ECO:0000259" key="6">
    <source>
        <dbReference type="Pfam" id="PF19081"/>
    </source>
</evidence>
<evidence type="ECO:0000256" key="1">
    <source>
        <dbReference type="ARBA" id="ARBA00004613"/>
    </source>
</evidence>
<reference evidence="8" key="1">
    <citation type="journal article" date="2019" name="Int. J. Syst. Evol. Microbiol.">
        <title>The Global Catalogue of Microorganisms (GCM) 10K type strain sequencing project: providing services to taxonomists for standard genome sequencing and annotation.</title>
        <authorList>
            <consortium name="The Broad Institute Genomics Platform"/>
            <consortium name="The Broad Institute Genome Sequencing Center for Infectious Disease"/>
            <person name="Wu L."/>
            <person name="Ma J."/>
        </authorList>
    </citation>
    <scope>NUCLEOTIDE SEQUENCE [LARGE SCALE GENOMIC DNA]</scope>
    <source>
        <strain evidence="8">JCM 3389</strain>
    </source>
</reference>
<evidence type="ECO:0000256" key="4">
    <source>
        <dbReference type="ARBA" id="ARBA00022837"/>
    </source>
</evidence>
<comment type="subcellular location">
    <subcellularLocation>
        <location evidence="1">Secreted</location>
    </subcellularLocation>
</comment>
<feature type="non-terminal residue" evidence="7">
    <location>
        <position position="1"/>
    </location>
</feature>
<keyword evidence="8" id="KW-1185">Reference proteome</keyword>
<comment type="caution">
    <text evidence="7">The sequence shown here is derived from an EMBL/GenBank/DDBJ whole genome shotgun (WGS) entry which is preliminary data.</text>
</comment>
<keyword evidence="4" id="KW-0106">Calcium</keyword>
<dbReference type="Pfam" id="PF13585">
    <property type="entry name" value="CHU_C"/>
    <property type="match status" value="1"/>
</dbReference>
<feature type="domain" description="Ig-like" evidence="6">
    <location>
        <begin position="615"/>
        <end position="692"/>
    </location>
</feature>
<accession>A0ABW4XXF9</accession>
<dbReference type="Gene3D" id="2.60.40.2030">
    <property type="match status" value="1"/>
</dbReference>
<gene>
    <name evidence="7" type="ORF">ACFSJE_05810</name>
</gene>
<proteinExistence type="predicted"/>
<evidence type="ECO:0000313" key="8">
    <source>
        <dbReference type="Proteomes" id="UP001597342"/>
    </source>
</evidence>
<dbReference type="InterPro" id="IPR059100">
    <property type="entry name" value="TSP3_bac"/>
</dbReference>
<dbReference type="InterPro" id="IPR047589">
    <property type="entry name" value="DUF11_rpt"/>
</dbReference>
<name>A0ABW4XXF9_9FLAO</name>
<dbReference type="InterPro" id="IPR026341">
    <property type="entry name" value="T9SS_type_B"/>
</dbReference>
<dbReference type="NCBIfam" id="TIGR01451">
    <property type="entry name" value="B_ant_repeat"/>
    <property type="match status" value="1"/>
</dbReference>
<organism evidence="7 8">
    <name type="scientific">Flagellimonas iocasae</name>
    <dbReference type="NCBI Taxonomy" id="2055905"/>
    <lineage>
        <taxon>Bacteria</taxon>
        <taxon>Pseudomonadati</taxon>
        <taxon>Bacteroidota</taxon>
        <taxon>Flavobacteriia</taxon>
        <taxon>Flavobacteriales</taxon>
        <taxon>Flavobacteriaceae</taxon>
        <taxon>Flagellimonas</taxon>
    </lineage>
</organism>
<dbReference type="Pfam" id="PF18884">
    <property type="entry name" value="TSP3_bac"/>
    <property type="match status" value="2"/>
</dbReference>
<evidence type="ECO:0000256" key="3">
    <source>
        <dbReference type="ARBA" id="ARBA00022729"/>
    </source>
</evidence>
<dbReference type="RefSeq" id="WP_379830047.1">
    <property type="nucleotide sequence ID" value="NZ_JBHUHU010000002.1"/>
</dbReference>
<dbReference type="EMBL" id="JBHUHU010000002">
    <property type="protein sequence ID" value="MFD2099281.1"/>
    <property type="molecule type" value="Genomic_DNA"/>
</dbReference>
<feature type="domain" description="DUF11" evidence="5">
    <location>
        <begin position="860"/>
        <end position="975"/>
    </location>
</feature>
<dbReference type="InterPro" id="IPR038081">
    <property type="entry name" value="CalX-like_sf"/>
</dbReference>
<keyword evidence="3" id="KW-0732">Signal</keyword>
<protein>
    <submittedName>
        <fullName evidence="7">Gliding motility-associated C-terminal domain-containing protein</fullName>
    </submittedName>
</protein>
<dbReference type="NCBIfam" id="TIGR04131">
    <property type="entry name" value="Bac_Flav_CTERM"/>
    <property type="match status" value="1"/>
</dbReference>
<dbReference type="Pfam" id="PF19081">
    <property type="entry name" value="Ig_7"/>
    <property type="match status" value="1"/>
</dbReference>
<evidence type="ECO:0000256" key="2">
    <source>
        <dbReference type="ARBA" id="ARBA00022525"/>
    </source>
</evidence>
<dbReference type="SUPFAM" id="SSF141072">
    <property type="entry name" value="CalX-like"/>
    <property type="match status" value="1"/>
</dbReference>
<evidence type="ECO:0000313" key="7">
    <source>
        <dbReference type="EMBL" id="MFD2099281.1"/>
    </source>
</evidence>
<dbReference type="InterPro" id="IPR044023">
    <property type="entry name" value="Ig_7"/>
</dbReference>
<dbReference type="Proteomes" id="UP001597342">
    <property type="component" value="Unassembled WGS sequence"/>
</dbReference>
<dbReference type="Pfam" id="PF01345">
    <property type="entry name" value="DUF11"/>
    <property type="match status" value="1"/>
</dbReference>
<dbReference type="InterPro" id="IPR001434">
    <property type="entry name" value="OmcB-like_DUF11"/>
</dbReference>
<sequence length="1075" mass="110799">ELTNVVNATLTDGSGLGTINNDDGAVATITANDAAAAESPVNTGQFTVNLGAINSTGSPITVGYTVTGDATPVDDYEALSGTVNILDGDQTATITVTPDDDGLTELDETVIVTLDPGAGYTVGAPDNATVTIASDDDVQPSGYIVTIDDDPINAANQNNISFSFIGAPTFLTTFDYTFSSSGDGDVTTVTGSGAVLIANRTVNNINLSSLPDGVITLRVTVSNVLGTEGPETTDTALKLTTLPTGYTVDIDQDPIDQTNQNMVSFTFANAEVDADFSYSFTSSGGGTPVNGTGTIATPTDQITGVNLSGLTNGTITLTASLSNTNGDGPDVTDTVQKETCFAGSTAPVGNSTATAFCDVINQDLNDYTASVAPVGSTLRWSTNADTSVTGAFLGGTVVTSAGTYYGFFYDSVNNCASPTLAVTLIQGSTPDPGTTTNAARCSNSADGNSILDLDDTLSGADPGTWALTTAPGGASISIDGSNIVNFNGQPIGAYTFTYTTTGAVAPCTDQSVSLTVTIQDCSLPCDAGDTAPLLDTSEPTIFCDEVIADLNDYVTNTPPPGAVLTWSTDPDPLQTDQHRDSEVTNAASYFGFFYDEVNGCASPVLTVTLELFTRPAITNTTGAERCGEGTLTLTATASNGVLNWYDAPTGGAMLGSGGTFITPSISTTTSFYVSSTANGCVSDRVEVVATINDTPSAGTPSDTVACNTVGNGGPNSIDLDGTLTRADAGTWAIITDPSGGLLTIGSGNTVDFDGLPVGDYVFEFTTTGAVAPCTNDAVQVTISVGACNVDTDGDGLTDAEENILGTDINNPDTDGDGLTDGEEVLVVDDPSTTAVPESATDPLDACDPFLTVDCNPADIDLGITKTVNEESPLLGEQIEFVITLENVEMARVLDIVVTDILDDAFEFVSSDASLGTYDEAIGEWSIPELTATTAEATLRIRVNVNTSGTFQNTVTLTSSLPADGVVTDNNSDSVSIQVNRSACEDPGTICNIFSPNGDGKNDRLVLVGHEQYSNNTLEVFDRYGNSVFQMDGYDSSWDGTGKNGDLPKGTYFYILDLNGDGTDVVKGWIQIVRNN</sequence>
<evidence type="ECO:0000259" key="5">
    <source>
        <dbReference type="Pfam" id="PF01345"/>
    </source>
</evidence>
<keyword evidence="2" id="KW-0964">Secreted</keyword>